<protein>
    <submittedName>
        <fullName evidence="3">Cytochrome P450</fullName>
    </submittedName>
</protein>
<name>A0A2T0K9F0_9ACTN</name>
<dbReference type="Proteomes" id="UP000239415">
    <property type="component" value="Unassembled WGS sequence"/>
</dbReference>
<sequence>MRARRRDRRVYLRSHPVLFALLAATRRRPAFRVGGTVLAHSRAAFVDGLTRVPLDRTAEGTTGGAAGRLTGGGLLFDQEGDAHRGTRRGLAESLGADGVTRLRPIWLEVLDRRLAPLAAGRPVDLVDVAAELSGATAAALLGLDVDARTLAAAAREAASAGAREHLPGLPLPGARRAAQRAAAHLNSLLGDGDGDGLAAMLAVAAINTTVAGLPRAAAWCADADLWAYAETDLEALTSELLRVTAPTPLLPRVAAASGSLAGRAVRRGDRLILVARHAVDGHRRDPSPAEPAPPQVAQLVFGAGPHACPGARLARLQLADALVALAAYRPVVRSARVDRRSALPGWALLTVTPTRPPPPHPPHPPHRHRPPRPPRPSRPPLLADLVRLWSPGRPNSPRSDRRRDCPPPPAQIL</sequence>
<comment type="similarity">
    <text evidence="1">Belongs to the cytochrome P450 family.</text>
</comment>
<dbReference type="GO" id="GO:0016705">
    <property type="term" value="F:oxidoreductase activity, acting on paired donors, with incorporation or reduction of molecular oxygen"/>
    <property type="evidence" value="ECO:0007669"/>
    <property type="project" value="InterPro"/>
</dbReference>
<dbReference type="GO" id="GO:0005506">
    <property type="term" value="F:iron ion binding"/>
    <property type="evidence" value="ECO:0007669"/>
    <property type="project" value="InterPro"/>
</dbReference>
<dbReference type="AlphaFoldDB" id="A0A2T0K9F0"/>
<dbReference type="PANTHER" id="PTHR46696:SF1">
    <property type="entry name" value="CYTOCHROME P450 YJIB-RELATED"/>
    <property type="match status" value="1"/>
</dbReference>
<dbReference type="InterPro" id="IPR017972">
    <property type="entry name" value="Cyt_P450_CS"/>
</dbReference>
<reference evidence="3 4" key="1">
    <citation type="submission" date="2018-03" db="EMBL/GenBank/DDBJ databases">
        <title>Genomic Encyclopedia of Archaeal and Bacterial Type Strains, Phase II (KMG-II): from individual species to whole genera.</title>
        <authorList>
            <person name="Goeker M."/>
        </authorList>
    </citation>
    <scope>NUCLEOTIDE SEQUENCE [LARGE SCALE GENOMIC DNA]</scope>
    <source>
        <strain evidence="3 4">DSM 43146</strain>
    </source>
</reference>
<dbReference type="GO" id="GO:0020037">
    <property type="term" value="F:heme binding"/>
    <property type="evidence" value="ECO:0007669"/>
    <property type="project" value="InterPro"/>
</dbReference>
<keyword evidence="4" id="KW-1185">Reference proteome</keyword>
<feature type="region of interest" description="Disordered" evidence="2">
    <location>
        <begin position="349"/>
        <end position="413"/>
    </location>
</feature>
<dbReference type="Gene3D" id="1.10.630.10">
    <property type="entry name" value="Cytochrome P450"/>
    <property type="match status" value="2"/>
</dbReference>
<dbReference type="PROSITE" id="PS00086">
    <property type="entry name" value="CYTOCHROME_P450"/>
    <property type="match status" value="1"/>
</dbReference>
<dbReference type="PRINTS" id="PR00359">
    <property type="entry name" value="BP450"/>
</dbReference>
<dbReference type="SUPFAM" id="SSF48264">
    <property type="entry name" value="Cytochrome P450"/>
    <property type="match status" value="1"/>
</dbReference>
<proteinExistence type="inferred from homology"/>
<evidence type="ECO:0000256" key="1">
    <source>
        <dbReference type="ARBA" id="ARBA00010617"/>
    </source>
</evidence>
<dbReference type="EMBL" id="PVMZ01000009">
    <property type="protein sequence ID" value="PRX19763.1"/>
    <property type="molecule type" value="Genomic_DNA"/>
</dbReference>
<organism evidence="3 4">
    <name type="scientific">Actinoplanes italicus</name>
    <dbReference type="NCBI Taxonomy" id="113567"/>
    <lineage>
        <taxon>Bacteria</taxon>
        <taxon>Bacillati</taxon>
        <taxon>Actinomycetota</taxon>
        <taxon>Actinomycetes</taxon>
        <taxon>Micromonosporales</taxon>
        <taxon>Micromonosporaceae</taxon>
        <taxon>Actinoplanes</taxon>
    </lineage>
</organism>
<dbReference type="InterPro" id="IPR036396">
    <property type="entry name" value="Cyt_P450_sf"/>
</dbReference>
<dbReference type="RefSeq" id="WP_249037960.1">
    <property type="nucleotide sequence ID" value="NZ_PVMZ01000009.1"/>
</dbReference>
<comment type="caution">
    <text evidence="3">The sequence shown here is derived from an EMBL/GenBank/DDBJ whole genome shotgun (WGS) entry which is preliminary data.</text>
</comment>
<dbReference type="PANTHER" id="PTHR46696">
    <property type="entry name" value="P450, PUTATIVE (EUROFUNG)-RELATED"/>
    <property type="match status" value="1"/>
</dbReference>
<feature type="compositionally biased region" description="Basic residues" evidence="2">
    <location>
        <begin position="363"/>
        <end position="372"/>
    </location>
</feature>
<evidence type="ECO:0000256" key="2">
    <source>
        <dbReference type="SAM" id="MobiDB-lite"/>
    </source>
</evidence>
<accession>A0A2T0K9F0</accession>
<dbReference type="InterPro" id="IPR002397">
    <property type="entry name" value="Cyt_P450_B"/>
</dbReference>
<evidence type="ECO:0000313" key="3">
    <source>
        <dbReference type="EMBL" id="PRX19763.1"/>
    </source>
</evidence>
<evidence type="ECO:0000313" key="4">
    <source>
        <dbReference type="Proteomes" id="UP000239415"/>
    </source>
</evidence>
<gene>
    <name evidence="3" type="ORF">CLV67_10928</name>
</gene>
<dbReference type="GO" id="GO:0004497">
    <property type="term" value="F:monooxygenase activity"/>
    <property type="evidence" value="ECO:0007669"/>
    <property type="project" value="InterPro"/>
</dbReference>